<dbReference type="Pfam" id="PF12767">
    <property type="entry name" value="SAGA-Tad1"/>
    <property type="match status" value="1"/>
</dbReference>
<protein>
    <submittedName>
        <fullName evidence="2">Putative transcriptional coactivator Hfi1/Transcriptional adapter 1</fullName>
    </submittedName>
</protein>
<dbReference type="EMBL" id="PDCK01000040">
    <property type="protein sequence ID" value="PRQ48154.1"/>
    <property type="molecule type" value="Genomic_DNA"/>
</dbReference>
<sequence>MPASRQFSRIDTSELKDQIERKVGSLKAEKYFSLLTGYLSLKIRKSDFDRLCIETIGKENVCLHNHLIRSILRNASLSKTPPSSKSSFAGSLSVKVANGYQKSSLQLLCRDFPKSPKKERTPNLRDRRARNRLTYSEAPIAKLQVQERATVLLSLGGRPPGSDEDGEEVDQAAECPSIHSIRPLSAPLGIPICTGRTKKLLIKGSAPSIYNETCLNGGELPDTSSLRKRLKQKLEMDGMELSEDCANLLNNGLDVFLKRLIRPCLDLAGSRSKDRHIDREHSDDMRNVQRPSRPYSASVLDFRAAMDLNPQILGEDWPTKLEKVCLHA</sequence>
<dbReference type="AlphaFoldDB" id="A0A2P6RP25"/>
<accession>A0A2P6RP25</accession>
<name>A0A2P6RP25_ROSCH</name>
<evidence type="ECO:0000313" key="2">
    <source>
        <dbReference type="EMBL" id="PRQ48154.1"/>
    </source>
</evidence>
<proteinExistence type="predicted"/>
<evidence type="ECO:0000256" key="1">
    <source>
        <dbReference type="SAM" id="MobiDB-lite"/>
    </source>
</evidence>
<comment type="caution">
    <text evidence="2">The sequence shown here is derived from an EMBL/GenBank/DDBJ whole genome shotgun (WGS) entry which is preliminary data.</text>
</comment>
<keyword evidence="3" id="KW-1185">Reference proteome</keyword>
<dbReference type="Proteomes" id="UP000238479">
    <property type="component" value="Chromosome 2"/>
</dbReference>
<dbReference type="GO" id="GO:0003713">
    <property type="term" value="F:transcription coactivator activity"/>
    <property type="evidence" value="ECO:0007669"/>
    <property type="project" value="TreeGrafter"/>
</dbReference>
<dbReference type="PANTHER" id="PTHR21277:SF29">
    <property type="entry name" value="TRANSCRIPTIONAL REGULATOR OF RNA POLII, SAGA, SUBUNIT"/>
    <property type="match status" value="1"/>
</dbReference>
<feature type="compositionally biased region" description="Basic and acidic residues" evidence="1">
    <location>
        <begin position="272"/>
        <end position="287"/>
    </location>
</feature>
<dbReference type="InterPro" id="IPR024738">
    <property type="entry name" value="Hfi1/Tada1"/>
</dbReference>
<dbReference type="OrthoDB" id="10264870at2759"/>
<organism evidence="2 3">
    <name type="scientific">Rosa chinensis</name>
    <name type="common">China rose</name>
    <dbReference type="NCBI Taxonomy" id="74649"/>
    <lineage>
        <taxon>Eukaryota</taxon>
        <taxon>Viridiplantae</taxon>
        <taxon>Streptophyta</taxon>
        <taxon>Embryophyta</taxon>
        <taxon>Tracheophyta</taxon>
        <taxon>Spermatophyta</taxon>
        <taxon>Magnoliopsida</taxon>
        <taxon>eudicotyledons</taxon>
        <taxon>Gunneridae</taxon>
        <taxon>Pentapetalae</taxon>
        <taxon>rosids</taxon>
        <taxon>fabids</taxon>
        <taxon>Rosales</taxon>
        <taxon>Rosaceae</taxon>
        <taxon>Rosoideae</taxon>
        <taxon>Rosoideae incertae sedis</taxon>
        <taxon>Rosa</taxon>
    </lineage>
</organism>
<evidence type="ECO:0000313" key="3">
    <source>
        <dbReference type="Proteomes" id="UP000238479"/>
    </source>
</evidence>
<dbReference type="Gramene" id="PRQ48154">
    <property type="protein sequence ID" value="PRQ48154"/>
    <property type="gene ID" value="RchiOBHm_Chr2g0107521"/>
</dbReference>
<reference evidence="2 3" key="1">
    <citation type="journal article" date="2018" name="Nat. Genet.">
        <title>The Rosa genome provides new insights in the design of modern roses.</title>
        <authorList>
            <person name="Bendahmane M."/>
        </authorList>
    </citation>
    <scope>NUCLEOTIDE SEQUENCE [LARGE SCALE GENOMIC DNA]</scope>
    <source>
        <strain evidence="3">cv. Old Blush</strain>
    </source>
</reference>
<dbReference type="CDD" id="cd22933">
    <property type="entry name" value="HFD_HFI1"/>
    <property type="match status" value="1"/>
</dbReference>
<gene>
    <name evidence="2" type="ORF">RchiOBHm_Chr2g0107521</name>
</gene>
<dbReference type="GO" id="GO:0006357">
    <property type="term" value="P:regulation of transcription by RNA polymerase II"/>
    <property type="evidence" value="ECO:0007669"/>
    <property type="project" value="TreeGrafter"/>
</dbReference>
<dbReference type="OMA" id="NVCLHNH"/>
<feature type="region of interest" description="Disordered" evidence="1">
    <location>
        <begin position="272"/>
        <end position="291"/>
    </location>
</feature>
<dbReference type="PANTHER" id="PTHR21277">
    <property type="entry name" value="TRANSCRIPTIONAL ADAPTER 1"/>
    <property type="match status" value="1"/>
</dbReference>
<dbReference type="GO" id="GO:0000124">
    <property type="term" value="C:SAGA complex"/>
    <property type="evidence" value="ECO:0007669"/>
    <property type="project" value="TreeGrafter"/>
</dbReference>